<name>A0ABP4A7N8_9ACTN</name>
<dbReference type="PANTHER" id="PTHR46623:SF6">
    <property type="entry name" value="ALPHA_BETA-HYDROLASES SUPERFAMILY PROTEIN"/>
    <property type="match status" value="1"/>
</dbReference>
<dbReference type="Pfam" id="PF01738">
    <property type="entry name" value="DLH"/>
    <property type="match status" value="1"/>
</dbReference>
<sequence>MDTRIDRIPAHDGGFDADIWLPEAGRGPGILLIQEIWGVGPFITKVAEDLASLGYVVAAPDLFWRLQRHFQAAHDKDGLQEAMRMAQRFDFSQGVADCACTLSNLRAMPEVSGRVGVVGFCLGGSLAYKLAASASVDTVLSFYGSAVPDAKSLMSSIDAPTLLVFGGKDPHIPRERIAAVEAAAQSYPNIEVYVDERAGHAFLNHEAPDFYHPEAAADAWRVSLDFLSTHLPTRRG</sequence>
<dbReference type="InterPro" id="IPR051049">
    <property type="entry name" value="Dienelactone_hydrolase-like"/>
</dbReference>
<protein>
    <submittedName>
        <fullName evidence="2">Dienelactone hydrolase family protein</fullName>
    </submittedName>
</protein>
<accession>A0ABP4A7N8</accession>
<dbReference type="Gene3D" id="3.40.50.1820">
    <property type="entry name" value="alpha/beta hydrolase"/>
    <property type="match status" value="1"/>
</dbReference>
<proteinExistence type="predicted"/>
<evidence type="ECO:0000259" key="1">
    <source>
        <dbReference type="Pfam" id="PF01738"/>
    </source>
</evidence>
<feature type="domain" description="Dienelactone hydrolase" evidence="1">
    <location>
        <begin position="16"/>
        <end position="230"/>
    </location>
</feature>
<dbReference type="Proteomes" id="UP001501578">
    <property type="component" value="Unassembled WGS sequence"/>
</dbReference>
<dbReference type="InterPro" id="IPR029058">
    <property type="entry name" value="AB_hydrolase_fold"/>
</dbReference>
<organism evidence="2 3">
    <name type="scientific">Nonomuraea longicatena</name>
    <dbReference type="NCBI Taxonomy" id="83682"/>
    <lineage>
        <taxon>Bacteria</taxon>
        <taxon>Bacillati</taxon>
        <taxon>Actinomycetota</taxon>
        <taxon>Actinomycetes</taxon>
        <taxon>Streptosporangiales</taxon>
        <taxon>Streptosporangiaceae</taxon>
        <taxon>Nonomuraea</taxon>
    </lineage>
</organism>
<dbReference type="InterPro" id="IPR002925">
    <property type="entry name" value="Dienelactn_hydro"/>
</dbReference>
<reference evidence="3" key="1">
    <citation type="journal article" date="2019" name="Int. J. Syst. Evol. Microbiol.">
        <title>The Global Catalogue of Microorganisms (GCM) 10K type strain sequencing project: providing services to taxonomists for standard genome sequencing and annotation.</title>
        <authorList>
            <consortium name="The Broad Institute Genomics Platform"/>
            <consortium name="The Broad Institute Genome Sequencing Center for Infectious Disease"/>
            <person name="Wu L."/>
            <person name="Ma J."/>
        </authorList>
    </citation>
    <scope>NUCLEOTIDE SEQUENCE [LARGE SCALE GENOMIC DNA]</scope>
    <source>
        <strain evidence="3">JCM 11136</strain>
    </source>
</reference>
<dbReference type="SUPFAM" id="SSF53474">
    <property type="entry name" value="alpha/beta-Hydrolases"/>
    <property type="match status" value="1"/>
</dbReference>
<dbReference type="GO" id="GO:0016787">
    <property type="term" value="F:hydrolase activity"/>
    <property type="evidence" value="ECO:0007669"/>
    <property type="project" value="UniProtKB-KW"/>
</dbReference>
<keyword evidence="2" id="KW-0378">Hydrolase</keyword>
<dbReference type="PANTHER" id="PTHR46623">
    <property type="entry name" value="CARBOXYMETHYLENEBUTENOLIDASE-RELATED"/>
    <property type="match status" value="1"/>
</dbReference>
<keyword evidence="3" id="KW-1185">Reference proteome</keyword>
<dbReference type="EMBL" id="BAAAHQ010000019">
    <property type="protein sequence ID" value="GAA0932766.1"/>
    <property type="molecule type" value="Genomic_DNA"/>
</dbReference>
<gene>
    <name evidence="2" type="ORF">GCM10009560_38580</name>
</gene>
<evidence type="ECO:0000313" key="2">
    <source>
        <dbReference type="EMBL" id="GAA0932766.1"/>
    </source>
</evidence>
<comment type="caution">
    <text evidence="2">The sequence shown here is derived from an EMBL/GenBank/DDBJ whole genome shotgun (WGS) entry which is preliminary data.</text>
</comment>
<evidence type="ECO:0000313" key="3">
    <source>
        <dbReference type="Proteomes" id="UP001501578"/>
    </source>
</evidence>
<dbReference type="RefSeq" id="WP_343951291.1">
    <property type="nucleotide sequence ID" value="NZ_BAAAHQ010000019.1"/>
</dbReference>